<dbReference type="SUPFAM" id="SSF57667">
    <property type="entry name" value="beta-beta-alpha zinc fingers"/>
    <property type="match status" value="1"/>
</dbReference>
<keyword evidence="8" id="KW-0539">Nucleus</keyword>
<reference evidence="11" key="1">
    <citation type="submission" date="2014-12" db="EMBL/GenBank/DDBJ databases">
        <title>Insight into the proteome of Arion vulgaris.</title>
        <authorList>
            <person name="Aradska J."/>
            <person name="Bulat T."/>
            <person name="Smidak R."/>
            <person name="Sarate P."/>
            <person name="Gangsoo J."/>
            <person name="Sialana F."/>
            <person name="Bilban M."/>
            <person name="Lubec G."/>
        </authorList>
    </citation>
    <scope>NUCLEOTIDE SEQUENCE</scope>
    <source>
        <tissue evidence="11">Skin</tissue>
    </source>
</reference>
<dbReference type="InterPro" id="IPR052035">
    <property type="entry name" value="ZnF_BED_domain_contain"/>
</dbReference>
<dbReference type="SUPFAM" id="SSF140996">
    <property type="entry name" value="Hermes dimerisation domain"/>
    <property type="match status" value="1"/>
</dbReference>
<evidence type="ECO:0000256" key="3">
    <source>
        <dbReference type="ARBA" id="ARBA00022771"/>
    </source>
</evidence>
<dbReference type="PANTHER" id="PTHR46481">
    <property type="entry name" value="ZINC FINGER BED DOMAIN-CONTAINING PROTEIN 4"/>
    <property type="match status" value="1"/>
</dbReference>
<evidence type="ECO:0000259" key="10">
    <source>
        <dbReference type="PROSITE" id="PS50808"/>
    </source>
</evidence>
<dbReference type="AlphaFoldDB" id="A0A0B7AQ71"/>
<dbReference type="InterPro" id="IPR036236">
    <property type="entry name" value="Znf_C2H2_sf"/>
</dbReference>
<feature type="domain" description="BED-type" evidence="10">
    <location>
        <begin position="1"/>
        <end position="51"/>
    </location>
</feature>
<evidence type="ECO:0000256" key="6">
    <source>
        <dbReference type="ARBA" id="ARBA00023125"/>
    </source>
</evidence>
<keyword evidence="3 9" id="KW-0863">Zinc-finger</keyword>
<dbReference type="GO" id="GO:0008270">
    <property type="term" value="F:zinc ion binding"/>
    <property type="evidence" value="ECO:0007669"/>
    <property type="project" value="UniProtKB-KW"/>
</dbReference>
<keyword evidence="5" id="KW-0805">Transcription regulation</keyword>
<keyword evidence="2" id="KW-0479">Metal-binding</keyword>
<gene>
    <name evidence="11" type="primary">ORF133422</name>
</gene>
<dbReference type="PANTHER" id="PTHR46481:SF10">
    <property type="entry name" value="ZINC FINGER BED DOMAIN-CONTAINING PROTEIN 39"/>
    <property type="match status" value="1"/>
</dbReference>
<comment type="subcellular location">
    <subcellularLocation>
        <location evidence="1">Nucleus</location>
    </subcellularLocation>
</comment>
<keyword evidence="6" id="KW-0238">DNA-binding</keyword>
<dbReference type="InterPro" id="IPR003656">
    <property type="entry name" value="Znf_BED"/>
</dbReference>
<evidence type="ECO:0000313" key="11">
    <source>
        <dbReference type="EMBL" id="CEK82757.1"/>
    </source>
</evidence>
<organism evidence="11">
    <name type="scientific">Arion vulgaris</name>
    <dbReference type="NCBI Taxonomy" id="1028688"/>
    <lineage>
        <taxon>Eukaryota</taxon>
        <taxon>Metazoa</taxon>
        <taxon>Spiralia</taxon>
        <taxon>Lophotrochozoa</taxon>
        <taxon>Mollusca</taxon>
        <taxon>Gastropoda</taxon>
        <taxon>Heterobranchia</taxon>
        <taxon>Euthyneura</taxon>
        <taxon>Panpulmonata</taxon>
        <taxon>Eupulmonata</taxon>
        <taxon>Stylommatophora</taxon>
        <taxon>Helicina</taxon>
        <taxon>Arionoidea</taxon>
        <taxon>Arionidae</taxon>
        <taxon>Arion</taxon>
    </lineage>
</organism>
<dbReference type="InterPro" id="IPR008906">
    <property type="entry name" value="HATC_C_dom"/>
</dbReference>
<dbReference type="GO" id="GO:0009791">
    <property type="term" value="P:post-embryonic development"/>
    <property type="evidence" value="ECO:0007669"/>
    <property type="project" value="UniProtKB-ARBA"/>
</dbReference>
<evidence type="ECO:0000256" key="9">
    <source>
        <dbReference type="PROSITE-ProRule" id="PRU00027"/>
    </source>
</evidence>
<evidence type="ECO:0000256" key="8">
    <source>
        <dbReference type="ARBA" id="ARBA00023242"/>
    </source>
</evidence>
<sequence length="614" mass="69934">VWIFFTICEDDENKASCNICKMVLSRGGKRHTTTPLNNHMSYKHPQEFKEVISKRIASAQIENPSNEVSLSLDVTDVAYTEVTTTEMITDKKVWAVDSAEAYRIHVAIGKMMAVDIQPYSIVEDVGFKDLVGMLEPRYEMPDTTFFSKKIIPEMYNTVRACVQSQIDDAKYISLVKNTWVTQCTTECLISLSAHWINDSFERKNALLHCKHFAGKHSELSLAEAILETLTEWHINSQKVHLVLHDDGANVSITMNEANLASTNCFLHTLQFVLHETVLCQPFIADVITSARRIVEHIKHSSTENCQLNQIQPELALPTQELGQDVETQWISTYYMLDYLLERKQTLALLNIEIRDLPEMHLTAYQWNLISLVVTLLKPFEQLTREINNTNSCLSMILPAVQTIFLCLQKEIWQNDIIKIVAEILTSLKHRLVPLFEDGLLLVSSGLDPRFKLNFLSEEQKINAKAEIIASVTFTQLERDAAGKIVQVEATSPVSKKPRVTSDDFWTLWDSMQTCSNQSVGNNSIHVENQLNTFLEEPCISRDIDPVSWWQINSDRFPALRCCAQRFLAAPPRSIPSESLFITGSSTFSDKRSCLLAENLERLTFLKANISYMQF</sequence>
<dbReference type="SUPFAM" id="SSF53098">
    <property type="entry name" value="Ribonuclease H-like"/>
    <property type="match status" value="1"/>
</dbReference>
<evidence type="ECO:0000256" key="4">
    <source>
        <dbReference type="ARBA" id="ARBA00022833"/>
    </source>
</evidence>
<keyword evidence="7" id="KW-0804">Transcription</keyword>
<dbReference type="EMBL" id="HACG01035892">
    <property type="protein sequence ID" value="CEK82757.1"/>
    <property type="molecule type" value="Transcribed_RNA"/>
</dbReference>
<protein>
    <recommendedName>
        <fullName evidence="10">BED-type domain-containing protein</fullName>
    </recommendedName>
</protein>
<name>A0A0B7AQ71_9EUPU</name>
<evidence type="ECO:0000256" key="2">
    <source>
        <dbReference type="ARBA" id="ARBA00022723"/>
    </source>
</evidence>
<evidence type="ECO:0000256" key="5">
    <source>
        <dbReference type="ARBA" id="ARBA00023015"/>
    </source>
</evidence>
<dbReference type="PROSITE" id="PS50808">
    <property type="entry name" value="ZF_BED"/>
    <property type="match status" value="1"/>
</dbReference>
<dbReference type="GO" id="GO:0003677">
    <property type="term" value="F:DNA binding"/>
    <property type="evidence" value="ECO:0007669"/>
    <property type="project" value="UniProtKB-KW"/>
</dbReference>
<dbReference type="SMART" id="SM00614">
    <property type="entry name" value="ZnF_BED"/>
    <property type="match status" value="1"/>
</dbReference>
<feature type="non-terminal residue" evidence="11">
    <location>
        <position position="1"/>
    </location>
</feature>
<dbReference type="GO" id="GO:0005634">
    <property type="term" value="C:nucleus"/>
    <property type="evidence" value="ECO:0007669"/>
    <property type="project" value="UniProtKB-SubCell"/>
</dbReference>
<evidence type="ECO:0000256" key="1">
    <source>
        <dbReference type="ARBA" id="ARBA00004123"/>
    </source>
</evidence>
<evidence type="ECO:0000256" key="7">
    <source>
        <dbReference type="ARBA" id="ARBA00023163"/>
    </source>
</evidence>
<dbReference type="Pfam" id="PF02892">
    <property type="entry name" value="zf-BED"/>
    <property type="match status" value="1"/>
</dbReference>
<dbReference type="Pfam" id="PF05699">
    <property type="entry name" value="Dimer_Tnp_hAT"/>
    <property type="match status" value="1"/>
</dbReference>
<accession>A0A0B7AQ71</accession>
<dbReference type="GO" id="GO:0046983">
    <property type="term" value="F:protein dimerization activity"/>
    <property type="evidence" value="ECO:0007669"/>
    <property type="project" value="InterPro"/>
</dbReference>
<proteinExistence type="predicted"/>
<dbReference type="InterPro" id="IPR012337">
    <property type="entry name" value="RNaseH-like_sf"/>
</dbReference>
<keyword evidence="4" id="KW-0862">Zinc</keyword>